<dbReference type="InterPro" id="IPR012795">
    <property type="entry name" value="tRNA_Ile_lys_synt_N"/>
</dbReference>
<evidence type="ECO:0000256" key="4">
    <source>
        <dbReference type="ARBA" id="ARBA00022840"/>
    </source>
</evidence>
<comment type="catalytic activity">
    <reaction evidence="5 6">
        <text>cytidine(34) in tRNA(Ile2) + L-lysine + ATP = lysidine(34) in tRNA(Ile2) + AMP + diphosphate + H(+)</text>
        <dbReference type="Rhea" id="RHEA:43744"/>
        <dbReference type="Rhea" id="RHEA-COMP:10625"/>
        <dbReference type="Rhea" id="RHEA-COMP:10670"/>
        <dbReference type="ChEBI" id="CHEBI:15378"/>
        <dbReference type="ChEBI" id="CHEBI:30616"/>
        <dbReference type="ChEBI" id="CHEBI:32551"/>
        <dbReference type="ChEBI" id="CHEBI:33019"/>
        <dbReference type="ChEBI" id="CHEBI:82748"/>
        <dbReference type="ChEBI" id="CHEBI:83665"/>
        <dbReference type="ChEBI" id="CHEBI:456215"/>
        <dbReference type="EC" id="6.3.4.19"/>
    </reaction>
</comment>
<feature type="binding site" evidence="6">
    <location>
        <begin position="30"/>
        <end position="35"/>
    </location>
    <ligand>
        <name>ATP</name>
        <dbReference type="ChEBI" id="CHEBI:30616"/>
    </ligand>
</feature>
<dbReference type="PANTHER" id="PTHR43033:SF1">
    <property type="entry name" value="TRNA(ILE)-LYSIDINE SYNTHASE-RELATED"/>
    <property type="match status" value="1"/>
</dbReference>
<name>A0A9D9N2E5_9SPIR</name>
<sequence length="484" mass="54360">MVAELIENIFKSRLEKLENLKGSRVLVSVSGGPDSMALLNLTLRFSPVYDYRVAVCTVNHKIRPEEESGGDADFVEEYCRLRRVYCRRIDLKPDELQDVISRRQGGLEDGARFLRYKILENLKEELDAEYIFLGHNKNDQLETLLMRFLQGSGASGKNGISFLRRCFYRPLLEVEKKQIFEYLSENNIKYRVDKTNGDISYLRNRIRNVLVPVLNDSFPGWDSGLISGAEKAFDEETALDCYPGMPSWEPVFSGEKASFLRVSGEDFSRLPKAIRIRLLFSGCNLLCDRERVSYPLIESFAVKIRDSAFSSGGNFTAGFAGEWYYLGLLLEKSMEKSYSFVIRPGDALTVNDVLFRAFSSGGIENLNKGIQGKKTHIIGYLGPFSGGVSIQNCKKGGSIVFSNGIERLYKKLLSGEGVPPVLRPYVPCFQAFLESGDCVTGILGSVFGFRNWISVPCPSLFSKDFSEDIGKDKSGTYILIARII</sequence>
<dbReference type="AlphaFoldDB" id="A0A9D9N2E5"/>
<evidence type="ECO:0000256" key="2">
    <source>
        <dbReference type="ARBA" id="ARBA00022694"/>
    </source>
</evidence>
<proteinExistence type="inferred from homology"/>
<dbReference type="SUPFAM" id="SSF52402">
    <property type="entry name" value="Adenine nucleotide alpha hydrolases-like"/>
    <property type="match status" value="1"/>
</dbReference>
<feature type="domain" description="tRNA(Ile)-lysidine/2-thiocytidine synthase N-terminal" evidence="7">
    <location>
        <begin position="25"/>
        <end position="208"/>
    </location>
</feature>
<dbReference type="HAMAP" id="MF_01161">
    <property type="entry name" value="tRNA_Ile_lys_synt"/>
    <property type="match status" value="1"/>
</dbReference>
<dbReference type="NCBIfam" id="TIGR02432">
    <property type="entry name" value="lysidine_TilS_N"/>
    <property type="match status" value="1"/>
</dbReference>
<dbReference type="GO" id="GO:0006400">
    <property type="term" value="P:tRNA modification"/>
    <property type="evidence" value="ECO:0007669"/>
    <property type="project" value="UniProtKB-UniRule"/>
</dbReference>
<dbReference type="GO" id="GO:0032267">
    <property type="term" value="F:tRNA(Ile)-lysidine synthase activity"/>
    <property type="evidence" value="ECO:0007669"/>
    <property type="project" value="UniProtKB-EC"/>
</dbReference>
<reference evidence="8" key="1">
    <citation type="submission" date="2020-10" db="EMBL/GenBank/DDBJ databases">
        <authorList>
            <person name="Gilroy R."/>
        </authorList>
    </citation>
    <scope>NUCLEOTIDE SEQUENCE</scope>
    <source>
        <strain evidence="8">10532</strain>
    </source>
</reference>
<dbReference type="InterPro" id="IPR011063">
    <property type="entry name" value="TilS/TtcA_N"/>
</dbReference>
<gene>
    <name evidence="6 8" type="primary">tilS</name>
    <name evidence="8" type="ORF">IAA81_06955</name>
</gene>
<dbReference type="Proteomes" id="UP000823638">
    <property type="component" value="Unassembled WGS sequence"/>
</dbReference>
<evidence type="ECO:0000313" key="9">
    <source>
        <dbReference type="Proteomes" id="UP000823638"/>
    </source>
</evidence>
<comment type="similarity">
    <text evidence="6">Belongs to the tRNA(Ile)-lysidine synthase family.</text>
</comment>
<dbReference type="InterPro" id="IPR014729">
    <property type="entry name" value="Rossmann-like_a/b/a_fold"/>
</dbReference>
<keyword evidence="2 6" id="KW-0819">tRNA processing</keyword>
<comment type="caution">
    <text evidence="8">The sequence shown here is derived from an EMBL/GenBank/DDBJ whole genome shotgun (WGS) entry which is preliminary data.</text>
</comment>
<dbReference type="InterPro" id="IPR012094">
    <property type="entry name" value="tRNA_Ile_lys_synt"/>
</dbReference>
<evidence type="ECO:0000256" key="3">
    <source>
        <dbReference type="ARBA" id="ARBA00022741"/>
    </source>
</evidence>
<accession>A0A9D9N2E5</accession>
<dbReference type="GO" id="GO:0005737">
    <property type="term" value="C:cytoplasm"/>
    <property type="evidence" value="ECO:0007669"/>
    <property type="project" value="UniProtKB-SubCell"/>
</dbReference>
<comment type="domain">
    <text evidence="6">The N-terminal region contains the highly conserved SGGXDS motif, predicted to be a P-loop motif involved in ATP binding.</text>
</comment>
<dbReference type="EC" id="6.3.4.19" evidence="6"/>
<evidence type="ECO:0000256" key="1">
    <source>
        <dbReference type="ARBA" id="ARBA00022598"/>
    </source>
</evidence>
<keyword evidence="1 6" id="KW-0436">Ligase</keyword>
<organism evidence="8 9">
    <name type="scientific">Candidatus Gallitreponema excrementavium</name>
    <dbReference type="NCBI Taxonomy" id="2840840"/>
    <lineage>
        <taxon>Bacteria</taxon>
        <taxon>Pseudomonadati</taxon>
        <taxon>Spirochaetota</taxon>
        <taxon>Spirochaetia</taxon>
        <taxon>Spirochaetales</taxon>
        <taxon>Candidatus Gallitreponema</taxon>
    </lineage>
</organism>
<keyword evidence="6" id="KW-0963">Cytoplasm</keyword>
<evidence type="ECO:0000256" key="5">
    <source>
        <dbReference type="ARBA" id="ARBA00048539"/>
    </source>
</evidence>
<dbReference type="PANTHER" id="PTHR43033">
    <property type="entry name" value="TRNA(ILE)-LYSIDINE SYNTHASE-RELATED"/>
    <property type="match status" value="1"/>
</dbReference>
<dbReference type="GO" id="GO:0005524">
    <property type="term" value="F:ATP binding"/>
    <property type="evidence" value="ECO:0007669"/>
    <property type="project" value="UniProtKB-UniRule"/>
</dbReference>
<dbReference type="EMBL" id="JADIMM010000080">
    <property type="protein sequence ID" value="MBO8457951.1"/>
    <property type="molecule type" value="Genomic_DNA"/>
</dbReference>
<comment type="function">
    <text evidence="6">Ligates lysine onto the cytidine present at position 34 of the AUA codon-specific tRNA(Ile) that contains the anticodon CAU, in an ATP-dependent manner. Cytidine is converted to lysidine, thus changing the amino acid specificity of the tRNA from methionine to isoleucine.</text>
</comment>
<keyword evidence="3 6" id="KW-0547">Nucleotide-binding</keyword>
<protein>
    <recommendedName>
        <fullName evidence="6">tRNA(Ile)-lysidine synthase</fullName>
        <ecNumber evidence="6">6.3.4.19</ecNumber>
    </recommendedName>
    <alternativeName>
        <fullName evidence="6">tRNA(Ile)-2-lysyl-cytidine synthase</fullName>
    </alternativeName>
    <alternativeName>
        <fullName evidence="6">tRNA(Ile)-lysidine synthetase</fullName>
    </alternativeName>
</protein>
<evidence type="ECO:0000256" key="6">
    <source>
        <dbReference type="HAMAP-Rule" id="MF_01161"/>
    </source>
</evidence>
<evidence type="ECO:0000313" key="8">
    <source>
        <dbReference type="EMBL" id="MBO8457951.1"/>
    </source>
</evidence>
<comment type="subcellular location">
    <subcellularLocation>
        <location evidence="6">Cytoplasm</location>
    </subcellularLocation>
</comment>
<keyword evidence="4 6" id="KW-0067">ATP-binding</keyword>
<dbReference type="Gene3D" id="3.40.50.620">
    <property type="entry name" value="HUPs"/>
    <property type="match status" value="1"/>
</dbReference>
<dbReference type="Pfam" id="PF01171">
    <property type="entry name" value="ATP_bind_3"/>
    <property type="match status" value="1"/>
</dbReference>
<dbReference type="CDD" id="cd01992">
    <property type="entry name" value="TilS_N"/>
    <property type="match status" value="1"/>
</dbReference>
<reference evidence="8" key="2">
    <citation type="journal article" date="2021" name="PeerJ">
        <title>Extensive microbial diversity within the chicken gut microbiome revealed by metagenomics and culture.</title>
        <authorList>
            <person name="Gilroy R."/>
            <person name="Ravi A."/>
            <person name="Getino M."/>
            <person name="Pursley I."/>
            <person name="Horton D.L."/>
            <person name="Alikhan N.F."/>
            <person name="Baker D."/>
            <person name="Gharbi K."/>
            <person name="Hall N."/>
            <person name="Watson M."/>
            <person name="Adriaenssens E.M."/>
            <person name="Foster-Nyarko E."/>
            <person name="Jarju S."/>
            <person name="Secka A."/>
            <person name="Antonio M."/>
            <person name="Oren A."/>
            <person name="Chaudhuri R.R."/>
            <person name="La Ragione R."/>
            <person name="Hildebrand F."/>
            <person name="Pallen M.J."/>
        </authorList>
    </citation>
    <scope>NUCLEOTIDE SEQUENCE</scope>
    <source>
        <strain evidence="8">10532</strain>
    </source>
</reference>
<evidence type="ECO:0000259" key="7">
    <source>
        <dbReference type="Pfam" id="PF01171"/>
    </source>
</evidence>